<feature type="region of interest" description="Disordered" evidence="1">
    <location>
        <begin position="205"/>
        <end position="224"/>
    </location>
</feature>
<keyword evidence="6" id="KW-1185">Reference proteome</keyword>
<dbReference type="Proteomes" id="UP000077671">
    <property type="component" value="Unassembled WGS sequence"/>
</dbReference>
<gene>
    <name evidence="4" type="ORF">A4X03_0g6519</name>
    <name evidence="3" type="ORF">JKIAZH3_G1385</name>
</gene>
<reference evidence="4" key="2">
    <citation type="journal article" date="2019" name="IMA Fungus">
        <title>Genome sequencing and comparison of five Tilletia species to identify candidate genes for the detection of regulated species infecting wheat.</title>
        <authorList>
            <person name="Nguyen H.D.T."/>
            <person name="Sultana T."/>
            <person name="Kesanakurti P."/>
            <person name="Hambleton S."/>
        </authorList>
    </citation>
    <scope>NUCLEOTIDE SEQUENCE</scope>
    <source>
        <strain evidence="4">DAOMC 238032</strain>
    </source>
</reference>
<dbReference type="SUPFAM" id="SSF56112">
    <property type="entry name" value="Protein kinase-like (PK-like)"/>
    <property type="match status" value="1"/>
</dbReference>
<proteinExistence type="predicted"/>
<dbReference type="PANTHER" id="PTHR11012:SF30">
    <property type="entry name" value="PROTEIN KINASE-LIKE DOMAIN-CONTAINING"/>
    <property type="match status" value="1"/>
</dbReference>
<dbReference type="EMBL" id="LWDD02001272">
    <property type="protein sequence ID" value="KAE8250080.1"/>
    <property type="molecule type" value="Genomic_DNA"/>
</dbReference>
<dbReference type="AlphaFoldDB" id="A0A177U313"/>
<accession>A0A177U313</accession>
<dbReference type="Pfam" id="PF01636">
    <property type="entry name" value="APH"/>
    <property type="match status" value="1"/>
</dbReference>
<evidence type="ECO:0000259" key="2">
    <source>
        <dbReference type="Pfam" id="PF01636"/>
    </source>
</evidence>
<feature type="compositionally biased region" description="Basic and acidic residues" evidence="1">
    <location>
        <begin position="137"/>
        <end position="146"/>
    </location>
</feature>
<evidence type="ECO:0000313" key="3">
    <source>
        <dbReference type="EMBL" id="CAD6957577.1"/>
    </source>
</evidence>
<evidence type="ECO:0000313" key="5">
    <source>
        <dbReference type="Proteomes" id="UP000077671"/>
    </source>
</evidence>
<dbReference type="PANTHER" id="PTHR11012">
    <property type="entry name" value="PROTEIN KINASE-LIKE DOMAIN-CONTAINING"/>
    <property type="match status" value="1"/>
</dbReference>
<name>A0A177U313_9BASI</name>
<evidence type="ECO:0000313" key="4">
    <source>
        <dbReference type="EMBL" id="KAE8250080.1"/>
    </source>
</evidence>
<dbReference type="InterPro" id="IPR011009">
    <property type="entry name" value="Kinase-like_dom_sf"/>
</dbReference>
<dbReference type="EMBL" id="CAJHJG010006498">
    <property type="protein sequence ID" value="CAD6957577.1"/>
    <property type="molecule type" value="Genomic_DNA"/>
</dbReference>
<feature type="region of interest" description="Disordered" evidence="1">
    <location>
        <begin position="128"/>
        <end position="147"/>
    </location>
</feature>
<reference evidence="3" key="3">
    <citation type="submission" date="2020-10" db="EMBL/GenBank/DDBJ databases">
        <authorList>
            <person name="Sedaghatjoo S."/>
        </authorList>
    </citation>
    <scope>NUCLEOTIDE SEQUENCE</scope>
    <source>
        <strain evidence="3">AZH3</strain>
    </source>
</reference>
<dbReference type="Gene3D" id="3.90.1200.10">
    <property type="match status" value="1"/>
</dbReference>
<dbReference type="Proteomes" id="UP000836402">
    <property type="component" value="Unassembled WGS sequence"/>
</dbReference>
<feature type="domain" description="Aminoglycoside phosphotransferase" evidence="2">
    <location>
        <begin position="174"/>
        <end position="344"/>
    </location>
</feature>
<organism evidence="4 5">
    <name type="scientific">Tilletia caries</name>
    <name type="common">wheat bunt fungus</name>
    <dbReference type="NCBI Taxonomy" id="13290"/>
    <lineage>
        <taxon>Eukaryota</taxon>
        <taxon>Fungi</taxon>
        <taxon>Dikarya</taxon>
        <taxon>Basidiomycota</taxon>
        <taxon>Ustilaginomycotina</taxon>
        <taxon>Exobasidiomycetes</taxon>
        <taxon>Tilletiales</taxon>
        <taxon>Tilletiaceae</taxon>
        <taxon>Tilletia</taxon>
    </lineage>
</organism>
<evidence type="ECO:0000313" key="6">
    <source>
        <dbReference type="Proteomes" id="UP000836402"/>
    </source>
</evidence>
<protein>
    <recommendedName>
        <fullName evidence="2">Aminoglycoside phosphotransferase domain-containing protein</fullName>
    </recommendedName>
</protein>
<evidence type="ECO:0000256" key="1">
    <source>
        <dbReference type="SAM" id="MobiDB-lite"/>
    </source>
</evidence>
<reference evidence="4" key="1">
    <citation type="submission" date="2016-04" db="EMBL/GenBank/DDBJ databases">
        <authorList>
            <person name="Nguyen H.D."/>
            <person name="Kesanakurti P."/>
            <person name="Cullis J."/>
            <person name="Levesque C.A."/>
            <person name="Hambleton S."/>
        </authorList>
    </citation>
    <scope>NUCLEOTIDE SEQUENCE</scope>
    <source>
        <strain evidence="4">DAOMC 238032</strain>
    </source>
</reference>
<dbReference type="InterPro" id="IPR002575">
    <property type="entry name" value="Aminoglycoside_PTrfase"/>
</dbReference>
<comment type="caution">
    <text evidence="4">The sequence shown here is derived from an EMBL/GenBank/DDBJ whole genome shotgun (WGS) entry which is preliminary data.</text>
</comment>
<sequence length="445" mass="48988">MPDANARVVERLLKSAPADSLVAGAQIVSVAETAELWAGYGSICTVVLKLKLKLKDQNEQEGQRRFILKVIIPPRTELDSDGKPDEGHLRKLLSYRVEANFYGSRMTRSLQASLVCGPHASISTLHSALDAPVPGSPRDDGSDSRNEAASVQAILLDDIRDIGFPRLAEEMRGTLDQDQTLAALRWLAHFHAHFAGYLPNSQDGRAEGDHGECPPPLKAWSSSSSSSRWKGNGVWQMGGYSYVDTRLAELERIPDNSLWARLGLKGDLAHAIDWALSAEGSHCGPAGQTLIHGDVKSANLAFSDDGRCAAAYDFQFVGRGVGVTDLAKFLTTSISSSAMDSQGERTLLRYYHDHFISAVQAEPAPLWAQADDTGFLPESRRAASAYSFDDFLIHWDLAILSWQRFQAGWGAWGNVQWTQRRAKEILERPGWSAALVLRWKHRQAQ</sequence>